<dbReference type="EMBL" id="KU886225">
    <property type="protein sequence ID" value="ANH52150.1"/>
    <property type="molecule type" value="Genomic_DNA"/>
</dbReference>
<evidence type="ECO:0000313" key="2">
    <source>
        <dbReference type="Proteomes" id="UP000224360"/>
    </source>
</evidence>
<accession>A0A173GES0</accession>
<sequence length="106" mass="11351">MNKKKQVTIFVAGDVNSAKTTVIAIIEKALKEAGLDAKLLAHAAADAEYFVGVKSALEYIPEISDKVEVSIEELTRPAPTNDDGSRPESYVAITHSAGIKILPRNS</sequence>
<gene>
    <name evidence="1" type="ORF">DM_52</name>
</gene>
<name>A0A173GES0_9CAUD</name>
<proteinExistence type="predicted"/>
<organism evidence="1 2">
    <name type="scientific">Erwinia phage vB_EamM_Deimos-Minion</name>
    <dbReference type="NCBI Taxonomy" id="1815986"/>
    <lineage>
        <taxon>Viruses</taxon>
        <taxon>Duplodnaviria</taxon>
        <taxon>Heunggongvirae</taxon>
        <taxon>Uroviricota</taxon>
        <taxon>Caudoviricetes</taxon>
        <taxon>Chimalliviridae</taxon>
        <taxon>Agricanvirus</taxon>
        <taxon>Agricanvirus deimos</taxon>
    </lineage>
</organism>
<reference evidence="2" key="1">
    <citation type="submission" date="2016-03" db="EMBL/GenBank/DDBJ databases">
        <authorList>
            <person name="Sharma R."/>
            <person name="Jensen G.L."/>
            <person name="Kruger J.L."/>
            <person name="Esplin I.N.D."/>
            <person name="Jarvis T.M."/>
            <person name="Merrill B.D."/>
            <person name="Schoenhals J."/>
            <person name="Breakwell D.P."/>
            <person name="Hope S."/>
            <person name="Grose J.H."/>
        </authorList>
    </citation>
    <scope>NUCLEOTIDE SEQUENCE [LARGE SCALE GENOMIC DNA]</scope>
</reference>
<protein>
    <submittedName>
        <fullName evidence="1">Uncharacterized protein</fullName>
    </submittedName>
</protein>
<evidence type="ECO:0000313" key="1">
    <source>
        <dbReference type="EMBL" id="ANH52150.1"/>
    </source>
</evidence>
<keyword evidence="2" id="KW-1185">Reference proteome</keyword>
<dbReference type="Proteomes" id="UP000224360">
    <property type="component" value="Segment"/>
</dbReference>